<evidence type="ECO:0000256" key="1">
    <source>
        <dbReference type="SAM" id="MobiDB-lite"/>
    </source>
</evidence>
<keyword evidence="3" id="KW-1185">Reference proteome</keyword>
<accession>A0AAW0TA61</accession>
<reference evidence="2 3" key="1">
    <citation type="submission" date="2023-03" db="EMBL/GenBank/DDBJ databases">
        <title>High-quality genome of Scylla paramamosain provides insights in environmental adaptation.</title>
        <authorList>
            <person name="Zhang L."/>
        </authorList>
    </citation>
    <scope>NUCLEOTIDE SEQUENCE [LARGE SCALE GENOMIC DNA]</scope>
    <source>
        <strain evidence="2">LZ_2023a</strain>
        <tissue evidence="2">Muscle</tissue>
    </source>
</reference>
<comment type="caution">
    <text evidence="2">The sequence shown here is derived from an EMBL/GenBank/DDBJ whole genome shotgun (WGS) entry which is preliminary data.</text>
</comment>
<name>A0AAW0TA61_SCYPA</name>
<protein>
    <submittedName>
        <fullName evidence="2">Uncharacterized protein</fullName>
    </submittedName>
</protein>
<dbReference type="EMBL" id="JARAKH010000035">
    <property type="protein sequence ID" value="KAK8384249.1"/>
    <property type="molecule type" value="Genomic_DNA"/>
</dbReference>
<evidence type="ECO:0000313" key="3">
    <source>
        <dbReference type="Proteomes" id="UP001487740"/>
    </source>
</evidence>
<proteinExistence type="predicted"/>
<dbReference type="EMBL" id="JARAKH010000035">
    <property type="protein sequence ID" value="KAK8384251.1"/>
    <property type="molecule type" value="Genomic_DNA"/>
</dbReference>
<feature type="region of interest" description="Disordered" evidence="1">
    <location>
        <begin position="76"/>
        <end position="95"/>
    </location>
</feature>
<organism evidence="2 3">
    <name type="scientific">Scylla paramamosain</name>
    <name type="common">Mud crab</name>
    <dbReference type="NCBI Taxonomy" id="85552"/>
    <lineage>
        <taxon>Eukaryota</taxon>
        <taxon>Metazoa</taxon>
        <taxon>Ecdysozoa</taxon>
        <taxon>Arthropoda</taxon>
        <taxon>Crustacea</taxon>
        <taxon>Multicrustacea</taxon>
        <taxon>Malacostraca</taxon>
        <taxon>Eumalacostraca</taxon>
        <taxon>Eucarida</taxon>
        <taxon>Decapoda</taxon>
        <taxon>Pleocyemata</taxon>
        <taxon>Brachyura</taxon>
        <taxon>Eubrachyura</taxon>
        <taxon>Portunoidea</taxon>
        <taxon>Portunidae</taxon>
        <taxon>Portuninae</taxon>
        <taxon>Scylla</taxon>
    </lineage>
</organism>
<dbReference type="AlphaFoldDB" id="A0AAW0TA61"/>
<feature type="compositionally biased region" description="Basic and acidic residues" evidence="1">
    <location>
        <begin position="85"/>
        <end position="95"/>
    </location>
</feature>
<dbReference type="Proteomes" id="UP001487740">
    <property type="component" value="Unassembled WGS sequence"/>
</dbReference>
<sequence>MTRPREGSSYEWQLIEALQAREWLGTGLGIDAGVRRLATKAPTAGVHEEVVSHEEIHAEDRLVYVGHHECSGKVKGRQLAQAETGHPHYITDDHN</sequence>
<dbReference type="EMBL" id="JARAKH010000035">
    <property type="protein sequence ID" value="KAK8384250.1"/>
    <property type="molecule type" value="Genomic_DNA"/>
</dbReference>
<gene>
    <name evidence="2" type="ORF">O3P69_009185</name>
</gene>
<evidence type="ECO:0000313" key="2">
    <source>
        <dbReference type="EMBL" id="KAK8384251.1"/>
    </source>
</evidence>